<dbReference type="EMBL" id="BAABAE010000003">
    <property type="protein sequence ID" value="GAA3744776.1"/>
    <property type="molecule type" value="Genomic_DNA"/>
</dbReference>
<evidence type="ECO:0000256" key="6">
    <source>
        <dbReference type="RuleBase" id="RU003915"/>
    </source>
</evidence>
<evidence type="ECO:0000256" key="5">
    <source>
        <dbReference type="PROSITE-ProRule" id="PRU00277"/>
    </source>
</evidence>
<evidence type="ECO:0000313" key="10">
    <source>
        <dbReference type="Proteomes" id="UP001501004"/>
    </source>
</evidence>
<comment type="catalytic activity">
    <reaction evidence="1 5 6">
        <text>[protein]-peptidylproline (omega=180) = [protein]-peptidylproline (omega=0)</text>
        <dbReference type="Rhea" id="RHEA:16237"/>
        <dbReference type="Rhea" id="RHEA-COMP:10747"/>
        <dbReference type="Rhea" id="RHEA-COMP:10748"/>
        <dbReference type="ChEBI" id="CHEBI:83833"/>
        <dbReference type="ChEBI" id="CHEBI:83834"/>
        <dbReference type="EC" id="5.2.1.8"/>
    </reaction>
</comment>
<dbReference type="PROSITE" id="PS50059">
    <property type="entry name" value="FKBP_PPIASE"/>
    <property type="match status" value="1"/>
</dbReference>
<proteinExistence type="inferred from homology"/>
<gene>
    <name evidence="9" type="ORF">GCM10022239_20330</name>
</gene>
<dbReference type="Pfam" id="PF00254">
    <property type="entry name" value="FKBP_C"/>
    <property type="match status" value="1"/>
</dbReference>
<organism evidence="9 10">
    <name type="scientific">Leifsonella bigeumensis</name>
    <dbReference type="NCBI Taxonomy" id="433643"/>
    <lineage>
        <taxon>Bacteria</taxon>
        <taxon>Bacillati</taxon>
        <taxon>Actinomycetota</taxon>
        <taxon>Actinomycetes</taxon>
        <taxon>Micrococcales</taxon>
        <taxon>Microbacteriaceae</taxon>
        <taxon>Leifsonella</taxon>
    </lineage>
</organism>
<dbReference type="EC" id="5.2.1.8" evidence="6"/>
<dbReference type="Proteomes" id="UP001501004">
    <property type="component" value="Unassembled WGS sequence"/>
</dbReference>
<dbReference type="RefSeq" id="WP_344756289.1">
    <property type="nucleotide sequence ID" value="NZ_BAABAE010000003.1"/>
</dbReference>
<keyword evidence="7" id="KW-0732">Signal</keyword>
<dbReference type="InterPro" id="IPR001179">
    <property type="entry name" value="PPIase_FKBP_dom"/>
</dbReference>
<dbReference type="Gene3D" id="3.10.50.40">
    <property type="match status" value="1"/>
</dbReference>
<name>A0ABP7FS00_9MICO</name>
<feature type="domain" description="PPIase FKBP-type" evidence="8">
    <location>
        <begin position="219"/>
        <end position="308"/>
    </location>
</feature>
<evidence type="ECO:0000256" key="4">
    <source>
        <dbReference type="ARBA" id="ARBA00023235"/>
    </source>
</evidence>
<keyword evidence="10" id="KW-1185">Reference proteome</keyword>
<evidence type="ECO:0000259" key="8">
    <source>
        <dbReference type="PROSITE" id="PS50059"/>
    </source>
</evidence>
<keyword evidence="4 5" id="KW-0413">Isomerase</keyword>
<evidence type="ECO:0000256" key="2">
    <source>
        <dbReference type="ARBA" id="ARBA00006577"/>
    </source>
</evidence>
<dbReference type="PROSITE" id="PS51257">
    <property type="entry name" value="PROKAR_LIPOPROTEIN"/>
    <property type="match status" value="1"/>
</dbReference>
<dbReference type="PANTHER" id="PTHR43811:SF19">
    <property type="entry name" value="39 KDA FK506-BINDING NUCLEAR PROTEIN"/>
    <property type="match status" value="1"/>
</dbReference>
<evidence type="ECO:0000313" key="9">
    <source>
        <dbReference type="EMBL" id="GAA3744776.1"/>
    </source>
</evidence>
<evidence type="ECO:0000256" key="1">
    <source>
        <dbReference type="ARBA" id="ARBA00000971"/>
    </source>
</evidence>
<dbReference type="InterPro" id="IPR046357">
    <property type="entry name" value="PPIase_dom_sf"/>
</dbReference>
<dbReference type="SUPFAM" id="SSF54534">
    <property type="entry name" value="FKBP-like"/>
    <property type="match status" value="1"/>
</dbReference>
<dbReference type="GO" id="GO:0016853">
    <property type="term" value="F:isomerase activity"/>
    <property type="evidence" value="ECO:0007669"/>
    <property type="project" value="UniProtKB-KW"/>
</dbReference>
<dbReference type="PANTHER" id="PTHR43811">
    <property type="entry name" value="FKBP-TYPE PEPTIDYL-PROLYL CIS-TRANS ISOMERASE FKPA"/>
    <property type="match status" value="1"/>
</dbReference>
<feature type="signal peptide" evidence="7">
    <location>
        <begin position="1"/>
        <end position="21"/>
    </location>
</feature>
<keyword evidence="3 5" id="KW-0697">Rotamase</keyword>
<evidence type="ECO:0000256" key="3">
    <source>
        <dbReference type="ARBA" id="ARBA00023110"/>
    </source>
</evidence>
<evidence type="ECO:0000256" key="7">
    <source>
        <dbReference type="SAM" id="SignalP"/>
    </source>
</evidence>
<feature type="chain" id="PRO_5045077398" description="Peptidyl-prolyl cis-trans isomerase" evidence="7">
    <location>
        <begin position="22"/>
        <end position="309"/>
    </location>
</feature>
<accession>A0ABP7FS00</accession>
<protein>
    <recommendedName>
        <fullName evidence="6">Peptidyl-prolyl cis-trans isomerase</fullName>
        <ecNumber evidence="6">5.2.1.8</ecNumber>
    </recommendedName>
</protein>
<reference evidence="10" key="1">
    <citation type="journal article" date="2019" name="Int. J. Syst. Evol. Microbiol.">
        <title>The Global Catalogue of Microorganisms (GCM) 10K type strain sequencing project: providing services to taxonomists for standard genome sequencing and annotation.</title>
        <authorList>
            <consortium name="The Broad Institute Genomics Platform"/>
            <consortium name="The Broad Institute Genome Sequencing Center for Infectious Disease"/>
            <person name="Wu L."/>
            <person name="Ma J."/>
        </authorList>
    </citation>
    <scope>NUCLEOTIDE SEQUENCE [LARGE SCALE GENOMIC DNA]</scope>
    <source>
        <strain evidence="10">JCM 16949</strain>
    </source>
</reference>
<sequence>MRTLPVLLLAAGIIASLTSCAQGPFGSGCDSPVSSGDASEVVTATGEFGSTPTIDFPTPVVTKKTERSTLIAGDGEELHDGDVAVFKYTLLNGSTGAVLSQSDYSGLGTIVTLGDSATSSVTVGLRCTTVGSRVAIATTAEGAGQANSGSTDSFVFVVDVLDAFPGKANGTAQIPQAGMPAVVTAPNGAPGITIPKQDPPSKLAVNVLQAGHGEQLEAGDHIVVKYTAVLWSDSSVFDSTWTDGQAKIITLTKSDTVTEGLVTGLVGQKIGSQVLVVVPPAQGYGDAGSNNVPSGSTLVYVVDLLGLAG</sequence>
<comment type="caution">
    <text evidence="9">The sequence shown here is derived from an EMBL/GenBank/DDBJ whole genome shotgun (WGS) entry which is preliminary data.</text>
</comment>
<comment type="similarity">
    <text evidence="2 6">Belongs to the FKBP-type PPIase family.</text>
</comment>